<feature type="transmembrane region" description="Helical" evidence="1">
    <location>
        <begin position="133"/>
        <end position="152"/>
    </location>
</feature>
<reference evidence="2 3" key="2">
    <citation type="journal article" date="2016" name="Int. J. Syst. Evol. Microbiol.">
        <title>Flavisolibacter tropicus sp. nov., isolated from tropical soil.</title>
        <authorList>
            <person name="Lee J.J."/>
            <person name="Kang M.S."/>
            <person name="Kim G.S."/>
            <person name="Lee C.S."/>
            <person name="Lim S."/>
            <person name="Lee J."/>
            <person name="Roh S.H."/>
            <person name="Kang H."/>
            <person name="Ha J.M."/>
            <person name="Bae S."/>
            <person name="Jung H.Y."/>
            <person name="Kim M.K."/>
        </authorList>
    </citation>
    <scope>NUCLEOTIDE SEQUENCE [LARGE SCALE GENOMIC DNA]</scope>
    <source>
        <strain evidence="2 3">LCS9</strain>
    </source>
</reference>
<evidence type="ECO:0008006" key="4">
    <source>
        <dbReference type="Google" id="ProtNLM"/>
    </source>
</evidence>
<organism evidence="2 3">
    <name type="scientific">Flavisolibacter tropicus</name>
    <dbReference type="NCBI Taxonomy" id="1492898"/>
    <lineage>
        <taxon>Bacteria</taxon>
        <taxon>Pseudomonadati</taxon>
        <taxon>Bacteroidota</taxon>
        <taxon>Chitinophagia</taxon>
        <taxon>Chitinophagales</taxon>
        <taxon>Chitinophagaceae</taxon>
        <taxon>Flavisolibacter</taxon>
    </lineage>
</organism>
<sequence>MRTTLIAFISLLLLLLVTGVFWGTWFTLTRSIDSFSAEEFIHIGKVIIANVAVPMRILMPAAILFVSLWVVWYYNKKSIGFYFGILGLATLLITLLITLLVLVPIDNQIKEWDAATVPAEWTTLRHKWQAYHAGRTITSIISFACVALSVILSKKDEW</sequence>
<dbReference type="OrthoDB" id="1453741at2"/>
<dbReference type="KEGG" id="fla:SY85_13185"/>
<dbReference type="EMBL" id="CP011390">
    <property type="protein sequence ID" value="ANE51324.1"/>
    <property type="molecule type" value="Genomic_DNA"/>
</dbReference>
<accession>A0A172TWR7</accession>
<dbReference type="RefSeq" id="WP_066405227.1">
    <property type="nucleotide sequence ID" value="NZ_CP011390.1"/>
</dbReference>
<dbReference type="Proteomes" id="UP000077177">
    <property type="component" value="Chromosome"/>
</dbReference>
<dbReference type="InterPro" id="IPR013901">
    <property type="entry name" value="Anthrone_oxy"/>
</dbReference>
<gene>
    <name evidence="2" type="ORF">SY85_13185</name>
</gene>
<keyword evidence="3" id="KW-1185">Reference proteome</keyword>
<name>A0A172TWR7_9BACT</name>
<dbReference type="Pfam" id="PF08592">
    <property type="entry name" value="Anthrone_oxy"/>
    <property type="match status" value="1"/>
</dbReference>
<evidence type="ECO:0000313" key="3">
    <source>
        <dbReference type="Proteomes" id="UP000077177"/>
    </source>
</evidence>
<feature type="transmembrane region" description="Helical" evidence="1">
    <location>
        <begin position="81"/>
        <end position="103"/>
    </location>
</feature>
<evidence type="ECO:0000313" key="2">
    <source>
        <dbReference type="EMBL" id="ANE51324.1"/>
    </source>
</evidence>
<reference evidence="3" key="1">
    <citation type="submission" date="2015-01" db="EMBL/GenBank/DDBJ databases">
        <title>Flavisolibacter sp./LCS9/ whole genome sequencing.</title>
        <authorList>
            <person name="Kim M.K."/>
            <person name="Srinivasan S."/>
            <person name="Lee J.-J."/>
        </authorList>
    </citation>
    <scope>NUCLEOTIDE SEQUENCE [LARGE SCALE GENOMIC DNA]</scope>
    <source>
        <strain evidence="3">LCS9</strain>
    </source>
</reference>
<proteinExistence type="predicted"/>
<keyword evidence="1" id="KW-0812">Transmembrane</keyword>
<evidence type="ECO:0000256" key="1">
    <source>
        <dbReference type="SAM" id="Phobius"/>
    </source>
</evidence>
<keyword evidence="1" id="KW-1133">Transmembrane helix</keyword>
<feature type="transmembrane region" description="Helical" evidence="1">
    <location>
        <begin position="47"/>
        <end position="74"/>
    </location>
</feature>
<dbReference type="AlphaFoldDB" id="A0A172TWR7"/>
<protein>
    <recommendedName>
        <fullName evidence="4">DUF1772 domain-containing protein</fullName>
    </recommendedName>
</protein>
<keyword evidence="1" id="KW-0472">Membrane</keyword>